<dbReference type="Proteomes" id="UP001260715">
    <property type="component" value="Unassembled WGS sequence"/>
</dbReference>
<reference evidence="6 7" key="1">
    <citation type="submission" date="2023-07" db="EMBL/GenBank/DDBJ databases">
        <title>Sorghum-associated microbial communities from plants grown in Nebraska, USA.</title>
        <authorList>
            <person name="Schachtman D."/>
        </authorList>
    </citation>
    <scope>NUCLEOTIDE SEQUENCE [LARGE SCALE GENOMIC DNA]</scope>
    <source>
        <strain evidence="6 7">596</strain>
    </source>
</reference>
<dbReference type="InterPro" id="IPR017871">
    <property type="entry name" value="ABC_transporter-like_CS"/>
</dbReference>
<keyword evidence="2" id="KW-1003">Cell membrane</keyword>
<dbReference type="PANTHER" id="PTHR43023">
    <property type="entry name" value="PROTEIN TRIGALACTOSYLDIACYLGLYCEROL 3, CHLOROPLASTIC"/>
    <property type="match status" value="1"/>
</dbReference>
<comment type="caution">
    <text evidence="6">The sequence shown here is derived from an EMBL/GenBank/DDBJ whole genome shotgun (WGS) entry which is preliminary data.</text>
</comment>
<dbReference type="PROSITE" id="PS50893">
    <property type="entry name" value="ABC_TRANSPORTER_2"/>
    <property type="match status" value="1"/>
</dbReference>
<feature type="domain" description="ABC transporter" evidence="5">
    <location>
        <begin position="17"/>
        <end position="254"/>
    </location>
</feature>
<sequence length="278" mass="29547">MVNVPHDPAHTGTEDIIDVRGLRNQFGTQVVHEQLDLQVRRGEILGVVGGSGTGKSVLLRSIVGLQRPAAGQVKVFGQDLSALSTQARSRYERRFGVLFQQGALFSSLTVLENIALPLTEYGGLDADQARGVSAMKLALAGLPIAAGDKFPAELSGGMIKRAALARALALDPDILFLDEPTAGLDPISAAAFDRLILTLRDALGLTVFLVTHDLDTLYAICDRVAVLSARRVLVADRIEAVAAFDDPWIRQYFQGPRGRAASVAALRSAATATQQGPA</sequence>
<keyword evidence="2" id="KW-0472">Membrane</keyword>
<keyword evidence="3" id="KW-0547">Nucleotide-binding</keyword>
<keyword evidence="7" id="KW-1185">Reference proteome</keyword>
<dbReference type="PROSITE" id="PS00211">
    <property type="entry name" value="ABC_TRANSPORTER_1"/>
    <property type="match status" value="1"/>
</dbReference>
<accession>A0ABU1PAM4</accession>
<evidence type="ECO:0000313" key="6">
    <source>
        <dbReference type="EMBL" id="MDR6582874.1"/>
    </source>
</evidence>
<dbReference type="Gene3D" id="3.40.50.300">
    <property type="entry name" value="P-loop containing nucleotide triphosphate hydrolases"/>
    <property type="match status" value="1"/>
</dbReference>
<gene>
    <name evidence="6" type="ORF">J2W50_001049</name>
</gene>
<proteinExistence type="predicted"/>
<dbReference type="GO" id="GO:0005524">
    <property type="term" value="F:ATP binding"/>
    <property type="evidence" value="ECO:0007669"/>
    <property type="project" value="UniProtKB-KW"/>
</dbReference>
<evidence type="ECO:0000259" key="5">
    <source>
        <dbReference type="PROSITE" id="PS50893"/>
    </source>
</evidence>
<keyword evidence="4 6" id="KW-0067">ATP-binding</keyword>
<evidence type="ECO:0000256" key="1">
    <source>
        <dbReference type="ARBA" id="ARBA00022448"/>
    </source>
</evidence>
<dbReference type="SMART" id="SM00382">
    <property type="entry name" value="AAA"/>
    <property type="match status" value="1"/>
</dbReference>
<dbReference type="RefSeq" id="WP_102661985.1">
    <property type="nucleotide sequence ID" value="NZ_JAVDSJ010000001.1"/>
</dbReference>
<organism evidence="6 7">
    <name type="scientific">Herbaspirillum frisingense</name>
    <dbReference type="NCBI Taxonomy" id="92645"/>
    <lineage>
        <taxon>Bacteria</taxon>
        <taxon>Pseudomonadati</taxon>
        <taxon>Pseudomonadota</taxon>
        <taxon>Betaproteobacteria</taxon>
        <taxon>Burkholderiales</taxon>
        <taxon>Oxalobacteraceae</taxon>
        <taxon>Herbaspirillum</taxon>
    </lineage>
</organism>
<name>A0ABU1PAM4_9BURK</name>
<dbReference type="InterPro" id="IPR003593">
    <property type="entry name" value="AAA+_ATPase"/>
</dbReference>
<evidence type="ECO:0000256" key="4">
    <source>
        <dbReference type="ARBA" id="ARBA00022840"/>
    </source>
</evidence>
<evidence type="ECO:0000256" key="3">
    <source>
        <dbReference type="ARBA" id="ARBA00022741"/>
    </source>
</evidence>
<evidence type="ECO:0000256" key="2">
    <source>
        <dbReference type="ARBA" id="ARBA00022475"/>
    </source>
</evidence>
<evidence type="ECO:0000313" key="7">
    <source>
        <dbReference type="Proteomes" id="UP001260715"/>
    </source>
</evidence>
<dbReference type="EMBL" id="JAVDSJ010000001">
    <property type="protein sequence ID" value="MDR6582874.1"/>
    <property type="molecule type" value="Genomic_DNA"/>
</dbReference>
<dbReference type="InterPro" id="IPR027417">
    <property type="entry name" value="P-loop_NTPase"/>
</dbReference>
<keyword evidence="1" id="KW-0813">Transport</keyword>
<dbReference type="Pfam" id="PF00005">
    <property type="entry name" value="ABC_tran"/>
    <property type="match status" value="1"/>
</dbReference>
<dbReference type="PANTHER" id="PTHR43023:SF3">
    <property type="entry name" value="PROTEIN TRIGALACTOSYLDIACYLGLYCEROL 3, CHLOROPLASTIC"/>
    <property type="match status" value="1"/>
</dbReference>
<dbReference type="InterPro" id="IPR003439">
    <property type="entry name" value="ABC_transporter-like_ATP-bd"/>
</dbReference>
<protein>
    <submittedName>
        <fullName evidence="6">Phospholipid/cholesterol/gamma-HCH transport system ATP-binding protein</fullName>
    </submittedName>
</protein>
<dbReference type="SUPFAM" id="SSF52540">
    <property type="entry name" value="P-loop containing nucleoside triphosphate hydrolases"/>
    <property type="match status" value="1"/>
</dbReference>